<reference evidence="1" key="1">
    <citation type="journal article" date="2020" name="Nature">
        <title>Giant virus diversity and host interactions through global metagenomics.</title>
        <authorList>
            <person name="Schulz F."/>
            <person name="Roux S."/>
            <person name="Paez-Espino D."/>
            <person name="Jungbluth S."/>
            <person name="Walsh D.A."/>
            <person name="Denef V.J."/>
            <person name="McMahon K.D."/>
            <person name="Konstantinidis K.T."/>
            <person name="Eloe-Fadrosh E.A."/>
            <person name="Kyrpides N.C."/>
            <person name="Woyke T."/>
        </authorList>
    </citation>
    <scope>NUCLEOTIDE SEQUENCE</scope>
    <source>
        <strain evidence="1">GVMAG-M-3300020565-3</strain>
    </source>
</reference>
<name>A0A6C0CF21_9ZZZZ</name>
<proteinExistence type="predicted"/>
<sequence length="34" mass="3626">MVIDNLYIILVVGSEAAKQRSSTASALGFAKDRT</sequence>
<dbReference type="EMBL" id="MN739391">
    <property type="protein sequence ID" value="QHT02204.1"/>
    <property type="molecule type" value="Genomic_DNA"/>
</dbReference>
<protein>
    <submittedName>
        <fullName evidence="1">Uncharacterized protein</fullName>
    </submittedName>
</protein>
<accession>A0A6C0CF21</accession>
<evidence type="ECO:0000313" key="1">
    <source>
        <dbReference type="EMBL" id="QHT02204.1"/>
    </source>
</evidence>
<dbReference type="AlphaFoldDB" id="A0A6C0CF21"/>
<organism evidence="1">
    <name type="scientific">viral metagenome</name>
    <dbReference type="NCBI Taxonomy" id="1070528"/>
    <lineage>
        <taxon>unclassified sequences</taxon>
        <taxon>metagenomes</taxon>
        <taxon>organismal metagenomes</taxon>
    </lineage>
</organism>